<dbReference type="EMBL" id="BK015650">
    <property type="protein sequence ID" value="DAE18078.1"/>
    <property type="molecule type" value="Genomic_DNA"/>
</dbReference>
<name>A0A8S5QFM5_9CAUD</name>
<proteinExistence type="predicted"/>
<sequence>MATYKNNGLMHKNEAFRYTGKPNNLHCCLKLNIKEYGENANGFLYVADTNGVTSTIAVSATIWNTNRVYCKLISGGNEYIKSISYKKEEDSMLIFIEIIQYANIVFAPMPKYYDSSLEKVSSIPSDAIKVDFLT</sequence>
<evidence type="ECO:0000313" key="1">
    <source>
        <dbReference type="EMBL" id="DAE18078.1"/>
    </source>
</evidence>
<organism evidence="1">
    <name type="scientific">Siphoviridae sp. ctF6o6</name>
    <dbReference type="NCBI Taxonomy" id="2825402"/>
    <lineage>
        <taxon>Viruses</taxon>
        <taxon>Duplodnaviria</taxon>
        <taxon>Heunggongvirae</taxon>
        <taxon>Uroviricota</taxon>
        <taxon>Caudoviricetes</taxon>
    </lineage>
</organism>
<protein>
    <submittedName>
        <fullName evidence="1">Uncharacterized protein</fullName>
    </submittedName>
</protein>
<accession>A0A8S5QFM5</accession>
<reference evidence="1" key="1">
    <citation type="journal article" date="2021" name="Proc. Natl. Acad. Sci. U.S.A.">
        <title>A Catalog of Tens of Thousands of Viruses from Human Metagenomes Reveals Hidden Associations with Chronic Diseases.</title>
        <authorList>
            <person name="Tisza M.J."/>
            <person name="Buck C.B."/>
        </authorList>
    </citation>
    <scope>NUCLEOTIDE SEQUENCE</scope>
    <source>
        <strain evidence="1">CtF6o6</strain>
    </source>
</reference>